<proteinExistence type="predicted"/>
<dbReference type="Proteomes" id="UP001281147">
    <property type="component" value="Unassembled WGS sequence"/>
</dbReference>
<organism evidence="1 2">
    <name type="scientific">Vermiconidia calcicola</name>
    <dbReference type="NCBI Taxonomy" id="1690605"/>
    <lineage>
        <taxon>Eukaryota</taxon>
        <taxon>Fungi</taxon>
        <taxon>Dikarya</taxon>
        <taxon>Ascomycota</taxon>
        <taxon>Pezizomycotina</taxon>
        <taxon>Dothideomycetes</taxon>
        <taxon>Dothideomycetidae</taxon>
        <taxon>Mycosphaerellales</taxon>
        <taxon>Extremaceae</taxon>
        <taxon>Vermiconidia</taxon>
    </lineage>
</organism>
<evidence type="ECO:0000313" key="1">
    <source>
        <dbReference type="EMBL" id="KAK3701903.1"/>
    </source>
</evidence>
<accession>A0ACC3MRB6</accession>
<sequence>MSPRQSADLRCRGTDHTLLLRTSALSQNEEQPVLLKRLVHAGANVRERDGRGDTCLHHLITTAQPEQPWVLRSLTTLLDAGADPTLSNNAGDTTIDVACDAPPELGSFRRDLLLQALLESSSDIPERLLLHSTKLTRSYTRMHNANLFLDRSMSPSIHLRAELLETLTDAAEQRNILSCPKLRGAALDRVLTAADYIDPEVVLREALAYLTQMCEAKQQLVSMCRDRIPNHTVIKFAPYVDLLQFANKARMAALLDFDWNRPVDMEDMFAIYVDHLIEQLEDLAGPNEIDVDVIEDAIEVLQNAIPSYRACSLRSSSSGNVSMVDPFDVAGSTKELPMLTTKMKCVDQSTHWMENEAMAQERTRQESNVSIVKTPVEFYRPEF</sequence>
<reference evidence="1" key="1">
    <citation type="submission" date="2023-07" db="EMBL/GenBank/DDBJ databases">
        <title>Black Yeasts Isolated from many extreme environments.</title>
        <authorList>
            <person name="Coleine C."/>
            <person name="Stajich J.E."/>
            <person name="Selbmann L."/>
        </authorList>
    </citation>
    <scope>NUCLEOTIDE SEQUENCE</scope>
    <source>
        <strain evidence="1">CCFEE 5714</strain>
    </source>
</reference>
<evidence type="ECO:0000313" key="2">
    <source>
        <dbReference type="Proteomes" id="UP001281147"/>
    </source>
</evidence>
<dbReference type="EMBL" id="JAUTXU010000167">
    <property type="protein sequence ID" value="KAK3701903.1"/>
    <property type="molecule type" value="Genomic_DNA"/>
</dbReference>
<keyword evidence="2" id="KW-1185">Reference proteome</keyword>
<gene>
    <name evidence="1" type="ORF">LTR37_015214</name>
</gene>
<protein>
    <submittedName>
        <fullName evidence="1">Uncharacterized protein</fullName>
    </submittedName>
</protein>
<name>A0ACC3MRB6_9PEZI</name>
<comment type="caution">
    <text evidence="1">The sequence shown here is derived from an EMBL/GenBank/DDBJ whole genome shotgun (WGS) entry which is preliminary data.</text>
</comment>